<sequence length="175" mass="19214">MTQAPDPSAPLPGAAATEPDAPLAATEALLCFNLYAASHAFIRLYAPYLERLSLTYPQFLVLLLLHEKDGQGVGEIGRALSMETNTLSPLLKRMQGAGLLDRVRSQADERRVEIRLTEVGRTRATEAAEVPGCIARDGGMTEERYHQSLATLRALRREIAETEARAQSRVEGDQR</sequence>
<evidence type="ECO:0000256" key="3">
    <source>
        <dbReference type="ARBA" id="ARBA00023015"/>
    </source>
</evidence>
<evidence type="ECO:0000256" key="1">
    <source>
        <dbReference type="ARBA" id="ARBA00004496"/>
    </source>
</evidence>
<dbReference type="RefSeq" id="WP_085888503.1">
    <property type="nucleotide sequence ID" value="NZ_FWFN01000004.1"/>
</dbReference>
<evidence type="ECO:0000313" key="8">
    <source>
        <dbReference type="Proteomes" id="UP000193963"/>
    </source>
</evidence>
<evidence type="ECO:0000256" key="4">
    <source>
        <dbReference type="ARBA" id="ARBA00023125"/>
    </source>
</evidence>
<dbReference type="GO" id="GO:0003700">
    <property type="term" value="F:DNA-binding transcription factor activity"/>
    <property type="evidence" value="ECO:0007669"/>
    <property type="project" value="InterPro"/>
</dbReference>
<dbReference type="PANTHER" id="PTHR33164">
    <property type="entry name" value="TRANSCRIPTIONAL REGULATOR, MARR FAMILY"/>
    <property type="match status" value="1"/>
</dbReference>
<dbReference type="InterPro" id="IPR039422">
    <property type="entry name" value="MarR/SlyA-like"/>
</dbReference>
<dbReference type="InterPro" id="IPR036390">
    <property type="entry name" value="WH_DNA-bd_sf"/>
</dbReference>
<keyword evidence="4" id="KW-0238">DNA-binding</keyword>
<reference evidence="7 8" key="1">
    <citation type="submission" date="2017-03" db="EMBL/GenBank/DDBJ databases">
        <authorList>
            <person name="Afonso C.L."/>
            <person name="Miller P.J."/>
            <person name="Scott M.A."/>
            <person name="Spackman E."/>
            <person name="Goraichik I."/>
            <person name="Dimitrov K.M."/>
            <person name="Suarez D.L."/>
            <person name="Swayne D.E."/>
        </authorList>
    </citation>
    <scope>NUCLEOTIDE SEQUENCE [LARGE SCALE GENOMIC DNA]</scope>
    <source>
        <strain evidence="7 8">CECT 7751</strain>
    </source>
</reference>
<evidence type="ECO:0000256" key="2">
    <source>
        <dbReference type="ARBA" id="ARBA00022490"/>
    </source>
</evidence>
<evidence type="ECO:0000313" key="7">
    <source>
        <dbReference type="EMBL" id="SLN50552.1"/>
    </source>
</evidence>
<proteinExistence type="predicted"/>
<dbReference type="EMBL" id="FWFN01000004">
    <property type="protein sequence ID" value="SLN50552.1"/>
    <property type="molecule type" value="Genomic_DNA"/>
</dbReference>
<dbReference type="Proteomes" id="UP000193963">
    <property type="component" value="Unassembled WGS sequence"/>
</dbReference>
<dbReference type="InterPro" id="IPR000835">
    <property type="entry name" value="HTH_MarR-typ"/>
</dbReference>
<keyword evidence="3" id="KW-0805">Transcription regulation</keyword>
<dbReference type="AlphaFoldDB" id="A0A1X6ZGR6"/>
<keyword evidence="8" id="KW-1185">Reference proteome</keyword>
<name>A0A1X6ZGR6_9RHOB</name>
<dbReference type="SMART" id="SM00347">
    <property type="entry name" value="HTH_MARR"/>
    <property type="match status" value="1"/>
</dbReference>
<dbReference type="GO" id="GO:0005737">
    <property type="term" value="C:cytoplasm"/>
    <property type="evidence" value="ECO:0007669"/>
    <property type="project" value="UniProtKB-SubCell"/>
</dbReference>
<dbReference type="GO" id="GO:0006950">
    <property type="term" value="P:response to stress"/>
    <property type="evidence" value="ECO:0007669"/>
    <property type="project" value="TreeGrafter"/>
</dbReference>
<comment type="subcellular location">
    <subcellularLocation>
        <location evidence="1">Cytoplasm</location>
    </subcellularLocation>
</comment>
<dbReference type="InterPro" id="IPR055166">
    <property type="entry name" value="Transc_reg_Sar_Rot_HTH"/>
</dbReference>
<dbReference type="Gene3D" id="1.10.10.10">
    <property type="entry name" value="Winged helix-like DNA-binding domain superfamily/Winged helix DNA-binding domain"/>
    <property type="match status" value="1"/>
</dbReference>
<dbReference type="Pfam" id="PF22381">
    <property type="entry name" value="Staph_reg_Sar_Rot"/>
    <property type="match status" value="1"/>
</dbReference>
<dbReference type="GO" id="GO:0003677">
    <property type="term" value="F:DNA binding"/>
    <property type="evidence" value="ECO:0007669"/>
    <property type="project" value="UniProtKB-KW"/>
</dbReference>
<dbReference type="InterPro" id="IPR036388">
    <property type="entry name" value="WH-like_DNA-bd_sf"/>
</dbReference>
<dbReference type="SUPFAM" id="SSF46785">
    <property type="entry name" value="Winged helix' DNA-binding domain"/>
    <property type="match status" value="1"/>
</dbReference>
<dbReference type="PROSITE" id="PS50995">
    <property type="entry name" value="HTH_MARR_2"/>
    <property type="match status" value="1"/>
</dbReference>
<protein>
    <submittedName>
        <fullName evidence="7">Organic hydroperoxide resistance transcriptional regulator</fullName>
    </submittedName>
</protein>
<evidence type="ECO:0000256" key="5">
    <source>
        <dbReference type="ARBA" id="ARBA00023163"/>
    </source>
</evidence>
<organism evidence="7 8">
    <name type="scientific">Pseudooceanicola marinus</name>
    <dbReference type="NCBI Taxonomy" id="396013"/>
    <lineage>
        <taxon>Bacteria</taxon>
        <taxon>Pseudomonadati</taxon>
        <taxon>Pseudomonadota</taxon>
        <taxon>Alphaproteobacteria</taxon>
        <taxon>Rhodobacterales</taxon>
        <taxon>Paracoccaceae</taxon>
        <taxon>Pseudooceanicola</taxon>
    </lineage>
</organism>
<accession>A0A1X6ZGR6</accession>
<dbReference type="OrthoDB" id="9806864at2"/>
<gene>
    <name evidence="7" type="primary">ohrR</name>
    <name evidence="7" type="ORF">PSM7751_02470</name>
</gene>
<keyword evidence="5" id="KW-0804">Transcription</keyword>
<evidence type="ECO:0000259" key="6">
    <source>
        <dbReference type="PROSITE" id="PS50995"/>
    </source>
</evidence>
<keyword evidence="2" id="KW-0963">Cytoplasm</keyword>
<feature type="domain" description="HTH marR-type" evidence="6">
    <location>
        <begin position="27"/>
        <end position="161"/>
    </location>
</feature>
<dbReference type="PANTHER" id="PTHR33164:SF5">
    <property type="entry name" value="ORGANIC HYDROPEROXIDE RESISTANCE TRANSCRIPTIONAL REGULATOR"/>
    <property type="match status" value="1"/>
</dbReference>